<dbReference type="PANTHER" id="PTHR42700:SF1">
    <property type="entry name" value="SULFATE ADENYLYLTRANSFERASE"/>
    <property type="match status" value="1"/>
</dbReference>
<dbReference type="GO" id="GO:0019379">
    <property type="term" value="P:sulfate assimilation, phosphoadenylyl sulfate reduction by phosphoadenylyl-sulfate reductase (thioredoxin)"/>
    <property type="evidence" value="ECO:0007669"/>
    <property type="project" value="TreeGrafter"/>
</dbReference>
<dbReference type="EMBL" id="CP031165">
    <property type="protein sequence ID" value="AXV05482.1"/>
    <property type="molecule type" value="Genomic_DNA"/>
</dbReference>
<evidence type="ECO:0000256" key="4">
    <source>
        <dbReference type="ARBA" id="ARBA00012121"/>
    </source>
</evidence>
<dbReference type="SUPFAM" id="SSF52540">
    <property type="entry name" value="P-loop containing nucleoside triphosphate hydrolases"/>
    <property type="match status" value="1"/>
</dbReference>
<dbReference type="Gene3D" id="3.40.50.300">
    <property type="entry name" value="P-loop containing nucleotide triphosphate hydrolases"/>
    <property type="match status" value="1"/>
</dbReference>
<keyword evidence="5 9" id="KW-0808">Transferase</keyword>
<comment type="catalytic activity">
    <reaction evidence="1">
        <text>adenosine 5'-phosphosulfate + ATP = 3'-phosphoadenylyl sulfate + ADP + H(+)</text>
        <dbReference type="Rhea" id="RHEA:24152"/>
        <dbReference type="ChEBI" id="CHEBI:15378"/>
        <dbReference type="ChEBI" id="CHEBI:30616"/>
        <dbReference type="ChEBI" id="CHEBI:58243"/>
        <dbReference type="ChEBI" id="CHEBI:58339"/>
        <dbReference type="ChEBI" id="CHEBI:456216"/>
        <dbReference type="EC" id="2.7.1.25"/>
    </reaction>
</comment>
<gene>
    <name evidence="9" type="ORF">DVS28_a0781</name>
</gene>
<dbReference type="RefSeq" id="WP_114590285.1">
    <property type="nucleotide sequence ID" value="NZ_CP031165.1"/>
</dbReference>
<dbReference type="NCBIfam" id="NF003013">
    <property type="entry name" value="PRK03846.1"/>
    <property type="match status" value="1"/>
</dbReference>
<accession>A0A346XTD5</accession>
<proteinExistence type="predicted"/>
<organism evidence="9 10">
    <name type="scientific">Euzebya pacifica</name>
    <dbReference type="NCBI Taxonomy" id="1608957"/>
    <lineage>
        <taxon>Bacteria</taxon>
        <taxon>Bacillati</taxon>
        <taxon>Actinomycetota</taxon>
        <taxon>Nitriliruptoria</taxon>
        <taxon>Euzebyales</taxon>
    </lineage>
</organism>
<dbReference type="InterPro" id="IPR059117">
    <property type="entry name" value="APS_kinase_dom"/>
</dbReference>
<dbReference type="InterPro" id="IPR002891">
    <property type="entry name" value="APS"/>
</dbReference>
<dbReference type="FunFam" id="3.40.50.300:FF:000802">
    <property type="entry name" value="Sulfate adenylyltransferase"/>
    <property type="match status" value="1"/>
</dbReference>
<dbReference type="InterPro" id="IPR050512">
    <property type="entry name" value="Sulf_AdTrans/APS_kinase"/>
</dbReference>
<dbReference type="AlphaFoldDB" id="A0A346XTD5"/>
<comment type="pathway">
    <text evidence="3">Sulfur metabolism; hydrogen sulfide biosynthesis; sulfite from sulfate: step 2/3.</text>
</comment>
<reference evidence="9 10" key="1">
    <citation type="submission" date="2018-09" db="EMBL/GenBank/DDBJ databases">
        <title>Complete genome sequence of Euzebya sp. DY32-46 isolated from seawater of Pacific Ocean.</title>
        <authorList>
            <person name="Xu L."/>
            <person name="Wu Y.-H."/>
            <person name="Xu X.-W."/>
        </authorList>
    </citation>
    <scope>NUCLEOTIDE SEQUENCE [LARGE SCALE GENOMIC DNA]</scope>
    <source>
        <strain evidence="9 10">DY32-46</strain>
    </source>
</reference>
<evidence type="ECO:0000256" key="3">
    <source>
        <dbReference type="ARBA" id="ARBA00004806"/>
    </source>
</evidence>
<evidence type="ECO:0000256" key="1">
    <source>
        <dbReference type="ARBA" id="ARBA00001823"/>
    </source>
</evidence>
<protein>
    <recommendedName>
        <fullName evidence="4">adenylyl-sulfate kinase</fullName>
        <ecNumber evidence="4">2.7.1.25</ecNumber>
    </recommendedName>
</protein>
<keyword evidence="6" id="KW-0547">Nucleotide-binding</keyword>
<keyword evidence="10" id="KW-1185">Reference proteome</keyword>
<dbReference type="GO" id="GO:0005524">
    <property type="term" value="F:ATP binding"/>
    <property type="evidence" value="ECO:0007669"/>
    <property type="project" value="UniProtKB-KW"/>
</dbReference>
<comment type="function">
    <text evidence="2">Catalyzes the synthesis of activated sulfate.</text>
</comment>
<dbReference type="GO" id="GO:0004020">
    <property type="term" value="F:adenylylsulfate kinase activity"/>
    <property type="evidence" value="ECO:0007669"/>
    <property type="project" value="UniProtKB-EC"/>
</dbReference>
<dbReference type="GO" id="GO:0010134">
    <property type="term" value="P:sulfate assimilation via adenylyl sulfate reduction"/>
    <property type="evidence" value="ECO:0007669"/>
    <property type="project" value="TreeGrafter"/>
</dbReference>
<feature type="domain" description="APS kinase" evidence="8">
    <location>
        <begin position="245"/>
        <end position="396"/>
    </location>
</feature>
<sequence length="439" mass="45995">MTALTLGRDQLAAWELLTGGWLLPLDGFASPAELAAGLPRVTLDLPADVGTSLVGQTVELREPEGVRLGTMNVAGAAPAPWAGEGTVHLHGAQAVDVPAVRYDHQDLRVTRDGAPDDVAIVIPSGRPLTSVELEGLVDRGRSRGSLALVSLVGDAPADDTAMHTLVRAHRLHADRLRAGGVDVHHIVLPAPPPVDGEVPAVTALATSVLAGEHGRVEWPAAPVGEIDTDVAALLARRNPRPDGAGLTIFFTGLSGSGKSTVAGAVMARLHAETDRTVTLLDGDLVRQHLSSELSFSREHRDLNITRIGFVAAEITKHRGVAVCAPIAPYDATRRAVRDMVERHGQFVLVHVATPLEVCEARDRKGLYARARAGEIGSFTGISDPYEVPGDAELVLDTTDISIAAAAEQVMAALRDRGLLPLGASPVAPASSGKRQDSTA</sequence>
<evidence type="ECO:0000313" key="10">
    <source>
        <dbReference type="Proteomes" id="UP000264006"/>
    </source>
</evidence>
<dbReference type="GO" id="GO:0004781">
    <property type="term" value="F:sulfate adenylyltransferase (ATP) activity"/>
    <property type="evidence" value="ECO:0007669"/>
    <property type="project" value="TreeGrafter"/>
</dbReference>
<dbReference type="KEGG" id="euz:DVS28_a0781"/>
<evidence type="ECO:0000313" key="9">
    <source>
        <dbReference type="EMBL" id="AXV05482.1"/>
    </source>
</evidence>
<dbReference type="CDD" id="cd02027">
    <property type="entry name" value="APSK"/>
    <property type="match status" value="1"/>
</dbReference>
<dbReference type="OrthoDB" id="9804504at2"/>
<name>A0A346XTD5_9ACTN</name>
<dbReference type="GO" id="GO:0005737">
    <property type="term" value="C:cytoplasm"/>
    <property type="evidence" value="ECO:0007669"/>
    <property type="project" value="TreeGrafter"/>
</dbReference>
<dbReference type="Pfam" id="PF01583">
    <property type="entry name" value="APS_kinase"/>
    <property type="match status" value="1"/>
</dbReference>
<keyword evidence="9" id="KW-0548">Nucleotidyltransferase</keyword>
<dbReference type="Proteomes" id="UP000264006">
    <property type="component" value="Chromosome"/>
</dbReference>
<evidence type="ECO:0000256" key="2">
    <source>
        <dbReference type="ARBA" id="ARBA00002632"/>
    </source>
</evidence>
<dbReference type="EC" id="2.7.1.25" evidence="4"/>
<dbReference type="PANTHER" id="PTHR42700">
    <property type="entry name" value="SULFATE ADENYLYLTRANSFERASE"/>
    <property type="match status" value="1"/>
</dbReference>
<keyword evidence="7" id="KW-0067">ATP-binding</keyword>
<evidence type="ECO:0000256" key="6">
    <source>
        <dbReference type="ARBA" id="ARBA00022741"/>
    </source>
</evidence>
<evidence type="ECO:0000259" key="8">
    <source>
        <dbReference type="Pfam" id="PF01583"/>
    </source>
</evidence>
<evidence type="ECO:0000256" key="7">
    <source>
        <dbReference type="ARBA" id="ARBA00022840"/>
    </source>
</evidence>
<dbReference type="InterPro" id="IPR027417">
    <property type="entry name" value="P-loop_NTPase"/>
</dbReference>
<dbReference type="NCBIfam" id="TIGR00455">
    <property type="entry name" value="apsK"/>
    <property type="match status" value="1"/>
</dbReference>
<evidence type="ECO:0000256" key="5">
    <source>
        <dbReference type="ARBA" id="ARBA00022679"/>
    </source>
</evidence>